<dbReference type="Proteomes" id="UP000006427">
    <property type="component" value="Unassembled WGS sequence"/>
</dbReference>
<evidence type="ECO:0000256" key="1">
    <source>
        <dbReference type="ARBA" id="ARBA00022598"/>
    </source>
</evidence>
<keyword evidence="1" id="KW-0436">Ligase</keyword>
<dbReference type="Gene3D" id="3.30.1490.20">
    <property type="entry name" value="ATP-grasp fold, A domain"/>
    <property type="match status" value="1"/>
</dbReference>
<dbReference type="SUPFAM" id="SSF52210">
    <property type="entry name" value="Succinyl-CoA synthetase domains"/>
    <property type="match status" value="2"/>
</dbReference>
<dbReference type="AlphaFoldDB" id="D2Z8U4"/>
<dbReference type="InterPro" id="IPR016102">
    <property type="entry name" value="Succinyl-CoA_synth-like"/>
</dbReference>
<dbReference type="EMBL" id="ABTR02000001">
    <property type="protein sequence ID" value="EFC91891.1"/>
    <property type="molecule type" value="Genomic_DNA"/>
</dbReference>
<comment type="caution">
    <text evidence="5">The sequence shown here is derived from an EMBL/GenBank/DDBJ whole genome shotgun (WGS) entry which is preliminary data.</text>
</comment>
<reference evidence="5 6" key="1">
    <citation type="journal article" date="2010" name="Stand. Genomic Sci.">
        <title>Permanent draft genome sequence of Dethiosulfovibrio peptidovorans type strain (SEBR 4207).</title>
        <authorList>
            <person name="Labutti K."/>
            <person name="Mayilraj S."/>
            <person name="Clum A."/>
            <person name="Lucas S."/>
            <person name="Glavina Del Rio T."/>
            <person name="Nolan M."/>
            <person name="Tice H."/>
            <person name="Cheng J.F."/>
            <person name="Pitluck S."/>
            <person name="Liolios K."/>
            <person name="Ivanova N."/>
            <person name="Mavromatis K."/>
            <person name="Mikhailova N."/>
            <person name="Pati A."/>
            <person name="Goodwin L."/>
            <person name="Chen A."/>
            <person name="Palaniappan K."/>
            <person name="Land M."/>
            <person name="Hauser L."/>
            <person name="Chang Y.J."/>
            <person name="Jeffries C.D."/>
            <person name="Rohde M."/>
            <person name="Spring S."/>
            <person name="Goker M."/>
            <person name="Woyke T."/>
            <person name="Bristow J."/>
            <person name="Eisen J.A."/>
            <person name="Markowitz V."/>
            <person name="Hugenholtz P."/>
            <person name="Kyrpides N.C."/>
            <person name="Klenk H.P."/>
            <person name="Lapidus A."/>
        </authorList>
    </citation>
    <scope>NUCLEOTIDE SEQUENCE [LARGE SCALE GENOMIC DNA]</scope>
    <source>
        <strain evidence="5 6">DSM 11002</strain>
    </source>
</reference>
<evidence type="ECO:0000313" key="6">
    <source>
        <dbReference type="Proteomes" id="UP000006427"/>
    </source>
</evidence>
<organism evidence="5 6">
    <name type="scientific">Dethiosulfovibrio peptidovorans DSM 11002</name>
    <dbReference type="NCBI Taxonomy" id="469381"/>
    <lineage>
        <taxon>Bacteria</taxon>
        <taxon>Thermotogati</taxon>
        <taxon>Synergistota</taxon>
        <taxon>Synergistia</taxon>
        <taxon>Synergistales</taxon>
        <taxon>Dethiosulfovibrionaceae</taxon>
        <taxon>Dethiosulfovibrio</taxon>
    </lineage>
</organism>
<dbReference type="Pfam" id="PF13549">
    <property type="entry name" value="ATP-grasp_5"/>
    <property type="match status" value="1"/>
</dbReference>
<dbReference type="eggNOG" id="COG0045">
    <property type="taxonomic scope" value="Bacteria"/>
</dbReference>
<proteinExistence type="predicted"/>
<dbReference type="GO" id="GO:0016874">
    <property type="term" value="F:ligase activity"/>
    <property type="evidence" value="ECO:0007669"/>
    <property type="project" value="UniProtKB-KW"/>
</dbReference>
<protein>
    <submittedName>
        <fullName evidence="5">Acyl-CoA synthetase (NDP forming)-like protein</fullName>
    </submittedName>
</protein>
<dbReference type="Gene3D" id="3.30.470.20">
    <property type="entry name" value="ATP-grasp fold, B domain"/>
    <property type="match status" value="1"/>
</dbReference>
<dbReference type="GO" id="GO:0005524">
    <property type="term" value="F:ATP binding"/>
    <property type="evidence" value="ECO:0007669"/>
    <property type="project" value="UniProtKB-KW"/>
</dbReference>
<name>D2Z8U4_9BACT</name>
<evidence type="ECO:0000256" key="3">
    <source>
        <dbReference type="ARBA" id="ARBA00022840"/>
    </source>
</evidence>
<dbReference type="SUPFAM" id="SSF51735">
    <property type="entry name" value="NAD(P)-binding Rossmann-fold domains"/>
    <property type="match status" value="1"/>
</dbReference>
<keyword evidence="3" id="KW-0067">ATP-binding</keyword>
<dbReference type="SUPFAM" id="SSF56059">
    <property type="entry name" value="Glutathione synthetase ATP-binding domain-like"/>
    <property type="match status" value="1"/>
</dbReference>
<dbReference type="Gene3D" id="3.40.50.720">
    <property type="entry name" value="NAD(P)-binding Rossmann-like Domain"/>
    <property type="match status" value="1"/>
</dbReference>
<evidence type="ECO:0000313" key="5">
    <source>
        <dbReference type="EMBL" id="EFC91891.1"/>
    </source>
</evidence>
<accession>D2Z8U4</accession>
<dbReference type="Gene3D" id="3.40.50.261">
    <property type="entry name" value="Succinyl-CoA synthetase domains"/>
    <property type="match status" value="2"/>
</dbReference>
<keyword evidence="6" id="KW-1185">Reference proteome</keyword>
<keyword evidence="2" id="KW-0547">Nucleotide-binding</keyword>
<dbReference type="InterPro" id="IPR036291">
    <property type="entry name" value="NAD(P)-bd_dom_sf"/>
</dbReference>
<dbReference type="STRING" id="469381.Dpep_1867"/>
<feature type="domain" description="Succinyl-CoA synthetase-like flavodoxin" evidence="4">
    <location>
        <begin position="152"/>
        <end position="290"/>
    </location>
</feature>
<evidence type="ECO:0000259" key="4">
    <source>
        <dbReference type="Pfam" id="PF13607"/>
    </source>
</evidence>
<evidence type="ECO:0000256" key="2">
    <source>
        <dbReference type="ARBA" id="ARBA00022741"/>
    </source>
</evidence>
<dbReference type="PANTHER" id="PTHR43334">
    <property type="entry name" value="ACETATE--COA LIGASE [ADP-FORMING]"/>
    <property type="match status" value="1"/>
</dbReference>
<dbReference type="eggNOG" id="COG1042">
    <property type="taxonomic scope" value="Bacteria"/>
</dbReference>
<dbReference type="InterPro" id="IPR032875">
    <property type="entry name" value="Succ_CoA_lig_flav_dom"/>
</dbReference>
<gene>
    <name evidence="5" type="ORF">Dpep_1867</name>
</gene>
<dbReference type="PANTHER" id="PTHR43334:SF1">
    <property type="entry name" value="3-HYDROXYPROPIONATE--COA LIGASE [ADP-FORMING]"/>
    <property type="match status" value="1"/>
</dbReference>
<sequence length="695" mass="75004">MSHEDNSFSYRSMERLFRPNSILIVEDSLGGGVISRLRALLHEWGFSGEVVAISEENATSIEDLPFVPDLAMILSSSDFSLKALDICSRVGVPYMVLFSRLEGSGRDHKPILKRVLSRGTRFIGPESQGFVNFVDSIPISCSSALDLSQGEEGHVALISQSGALGFSALAMGIDSGVRFRYVVTTGVSMDLDMIDIGRWIVEDREVRLIIFYIEGMSDGRAFLCLAQEARARGISVAVMRGGTSKCVRDRVLDRYGLGSSTDDGIWRAVAKQFGLVLLDDLEELIDMSRIIGESERASGSNVAILSLSGGIGVIQADKCVSLGLNVVGLSDRTKEELSDVLPLGSISQNPVVVPHSIENPFSVLSNALCILQSADEVDAVIVDVPIMSAGGAELVADALIGTVRPDSKPILCCWLIDDAHGNHALERLRRSGIPLFDSPRRCADALVSLLGMIQTPVPSELECSPSGASVLDLYPKDLNEHDATDFIGRYGLSLVRQRFCRSLDETLTAGNEIGYPVVLKVVSTDVFSKKAARGIALSLRTEEELQNAYGRILERTGRSCPGAVIDGVLVQEMVEEGIECMIGMKRDPVFGPVVAVGLGGVLYDVTKDLALRLAPLDFSSALEMVESLRGYPLFSGLKGTETLDFKALAGEVVKVSRLSCAEPDLQLLDIDSAFVTSEGVKIADVYAFRARKDDV</sequence>
<dbReference type="PaxDb" id="469381-Dpep_1867"/>
<dbReference type="InterPro" id="IPR013815">
    <property type="entry name" value="ATP_grasp_subdomain_1"/>
</dbReference>
<dbReference type="InterPro" id="IPR051538">
    <property type="entry name" value="Acyl-CoA_Synth/Transferase"/>
</dbReference>
<dbReference type="Pfam" id="PF13607">
    <property type="entry name" value="Succ_CoA_lig"/>
    <property type="match status" value="1"/>
</dbReference>